<protein>
    <submittedName>
        <fullName evidence="2">M48 family metallopeptidase</fullName>
    </submittedName>
</protein>
<proteinExistence type="predicted"/>
<dbReference type="Gene3D" id="3.30.2010.10">
    <property type="entry name" value="Metalloproteases ('zincins'), catalytic domain"/>
    <property type="match status" value="1"/>
</dbReference>
<dbReference type="InterPro" id="IPR002725">
    <property type="entry name" value="YgjP-like_metallopeptidase"/>
</dbReference>
<name>A0A4U1B980_9GAMM</name>
<dbReference type="OrthoDB" id="9811177at2"/>
<feature type="domain" description="YgjP-like metallopeptidase" evidence="1">
    <location>
        <begin position="31"/>
        <end position="109"/>
    </location>
</feature>
<dbReference type="PANTHER" id="PTHR30399:SF1">
    <property type="entry name" value="UTP PYROPHOSPHATASE"/>
    <property type="match status" value="1"/>
</dbReference>
<gene>
    <name evidence="2" type="ORF">E8M12_02850</name>
</gene>
<sequence length="273" mass="32172">MRWLKRRSPASHVDNATLVDGVAVVRSARRKTVSLQIKAGKVRVLCPSWLPTAKIRALLREKQSWVEEKLAHQQQQLAQLPEFWLAHGEKVFIDGKLCEIKHIEADSTAYLDLTERLSSQQADNMMPPYLYFDVADSRLFFILTSHIRAWSESEKQHMLSRYFDEFCQCRAMPRFATRLQHWQQVTGLTAQSLKVRYYKSRWGSCDNRARLTLNNRLVLAPDSVLDYVIVHELCHIKHANHSPDFWSLVEHFYPQFQEPRRWLRQHQANLLQH</sequence>
<evidence type="ECO:0000313" key="2">
    <source>
        <dbReference type="EMBL" id="TKB46897.1"/>
    </source>
</evidence>
<dbReference type="EMBL" id="SWDB01000005">
    <property type="protein sequence ID" value="TKB46897.1"/>
    <property type="molecule type" value="Genomic_DNA"/>
</dbReference>
<organism evidence="2 3">
    <name type="scientific">Thalassotalea mangrovi</name>
    <dbReference type="NCBI Taxonomy" id="2572245"/>
    <lineage>
        <taxon>Bacteria</taxon>
        <taxon>Pseudomonadati</taxon>
        <taxon>Pseudomonadota</taxon>
        <taxon>Gammaproteobacteria</taxon>
        <taxon>Alteromonadales</taxon>
        <taxon>Colwelliaceae</taxon>
        <taxon>Thalassotalea</taxon>
    </lineage>
</organism>
<accession>A0A4U1B980</accession>
<dbReference type="RefSeq" id="WP_136734576.1">
    <property type="nucleotide sequence ID" value="NZ_SWDB01000005.1"/>
</dbReference>
<dbReference type="PANTHER" id="PTHR30399">
    <property type="entry name" value="UNCHARACTERIZED PROTEIN YGJP"/>
    <property type="match status" value="1"/>
</dbReference>
<dbReference type="Proteomes" id="UP000307999">
    <property type="component" value="Unassembled WGS sequence"/>
</dbReference>
<feature type="domain" description="YgjP-like metallopeptidase" evidence="1">
    <location>
        <begin position="151"/>
        <end position="266"/>
    </location>
</feature>
<evidence type="ECO:0000259" key="1">
    <source>
        <dbReference type="Pfam" id="PF01863"/>
    </source>
</evidence>
<reference evidence="2 3" key="1">
    <citation type="submission" date="2019-04" db="EMBL/GenBank/DDBJ databases">
        <title>Thalassotalea guangxiensis sp. nov., isolated from sediment of the coastal wetland.</title>
        <authorList>
            <person name="Zheng S."/>
            <person name="Zhang D."/>
        </authorList>
    </citation>
    <scope>NUCLEOTIDE SEQUENCE [LARGE SCALE GENOMIC DNA]</scope>
    <source>
        <strain evidence="2 3">ZS-4</strain>
    </source>
</reference>
<keyword evidence="3" id="KW-1185">Reference proteome</keyword>
<evidence type="ECO:0000313" key="3">
    <source>
        <dbReference type="Proteomes" id="UP000307999"/>
    </source>
</evidence>
<dbReference type="AlphaFoldDB" id="A0A4U1B980"/>
<dbReference type="CDD" id="cd07344">
    <property type="entry name" value="M48_yhfN_like"/>
    <property type="match status" value="1"/>
</dbReference>
<dbReference type="InterPro" id="IPR053136">
    <property type="entry name" value="UTP_pyrophosphatase-like"/>
</dbReference>
<comment type="caution">
    <text evidence="2">The sequence shown here is derived from an EMBL/GenBank/DDBJ whole genome shotgun (WGS) entry which is preliminary data.</text>
</comment>
<dbReference type="Pfam" id="PF01863">
    <property type="entry name" value="YgjP-like"/>
    <property type="match status" value="2"/>
</dbReference>